<feature type="transmembrane region" description="Helical" evidence="7">
    <location>
        <begin position="98"/>
        <end position="117"/>
    </location>
</feature>
<comment type="subcellular location">
    <subcellularLocation>
        <location evidence="1">Cell membrane</location>
        <topology evidence="1">Multi-pass membrane protein</topology>
    </subcellularLocation>
</comment>
<evidence type="ECO:0000259" key="8">
    <source>
        <dbReference type="Pfam" id="PF00892"/>
    </source>
</evidence>
<evidence type="ECO:0000313" key="10">
    <source>
        <dbReference type="Proteomes" id="UP000284416"/>
    </source>
</evidence>
<keyword evidence="3" id="KW-1003">Cell membrane</keyword>
<feature type="transmembrane region" description="Helical" evidence="7">
    <location>
        <begin position="68"/>
        <end position="92"/>
    </location>
</feature>
<keyword evidence="10" id="KW-1185">Reference proteome</keyword>
<keyword evidence="5 7" id="KW-1133">Transmembrane helix</keyword>
<evidence type="ECO:0000256" key="1">
    <source>
        <dbReference type="ARBA" id="ARBA00004651"/>
    </source>
</evidence>
<dbReference type="InterPro" id="IPR000620">
    <property type="entry name" value="EamA_dom"/>
</dbReference>
<dbReference type="Pfam" id="PF00892">
    <property type="entry name" value="EamA"/>
    <property type="match status" value="2"/>
</dbReference>
<dbReference type="SUPFAM" id="SSF103481">
    <property type="entry name" value="Multidrug resistance efflux transporter EmrE"/>
    <property type="match status" value="2"/>
</dbReference>
<feature type="transmembrane region" description="Helical" evidence="7">
    <location>
        <begin position="211"/>
        <end position="234"/>
    </location>
</feature>
<feature type="transmembrane region" description="Helical" evidence="7">
    <location>
        <begin position="124"/>
        <end position="147"/>
    </location>
</feature>
<evidence type="ECO:0000256" key="7">
    <source>
        <dbReference type="SAM" id="Phobius"/>
    </source>
</evidence>
<keyword evidence="4 7" id="KW-0812">Transmembrane</keyword>
<feature type="domain" description="EamA" evidence="8">
    <location>
        <begin position="149"/>
        <end position="287"/>
    </location>
</feature>
<gene>
    <name evidence="9" type="ORF">D1B31_06615</name>
</gene>
<organism evidence="9 10">
    <name type="scientific">Neobacillus notoginsengisoli</name>
    <dbReference type="NCBI Taxonomy" id="1578198"/>
    <lineage>
        <taxon>Bacteria</taxon>
        <taxon>Bacillati</taxon>
        <taxon>Bacillota</taxon>
        <taxon>Bacilli</taxon>
        <taxon>Bacillales</taxon>
        <taxon>Bacillaceae</taxon>
        <taxon>Neobacillus</taxon>
    </lineage>
</organism>
<comment type="similarity">
    <text evidence="2">Belongs to the EamA transporter family.</text>
</comment>
<evidence type="ECO:0000256" key="2">
    <source>
        <dbReference type="ARBA" id="ARBA00007362"/>
    </source>
</evidence>
<sequence>MSKRMIADIILLSVSFVWGITFVMVQNAISFLEPFSFNGIRFLTAAFFLGIWLLIFERRQLQKLNARILFSGAFIGLFLFVGYAAQTAGLLYTTSSKAGFITGLSVVLVPLFSFMLLKQRPGRNAVIGVLVATIGLFLLTMTGVSPLNKGDGLIFICAIGFAFHIIFTGKYSSQFPSLLLTIIQIATVGVLSSLFAFVFDDWQKAFTPSVIFSGEVLFALAVTAILATALAFLAQTAFQKYTSATRVALIFAMEPVFAAAAGFMWANEVLTASALAGCLLIFAGMIFSELPRKNRSILHTPVAGNDLNAEKPGA</sequence>
<dbReference type="GO" id="GO:0005886">
    <property type="term" value="C:plasma membrane"/>
    <property type="evidence" value="ECO:0007669"/>
    <property type="project" value="UniProtKB-SubCell"/>
</dbReference>
<dbReference type="Proteomes" id="UP000284416">
    <property type="component" value="Unassembled WGS sequence"/>
</dbReference>
<reference evidence="9 10" key="1">
    <citation type="journal article" date="2017" name="Int. J. Syst. Evol. Microbiol.">
        <title>Bacillus notoginsengisoli sp. nov., a novel bacterium isolated from the rhizosphere of Panax notoginseng.</title>
        <authorList>
            <person name="Zhang M.Y."/>
            <person name="Cheng J."/>
            <person name="Cai Y."/>
            <person name="Zhang T.Y."/>
            <person name="Wu Y.Y."/>
            <person name="Manikprabhu D."/>
            <person name="Li W.J."/>
            <person name="Zhang Y.X."/>
        </authorList>
    </citation>
    <scope>NUCLEOTIDE SEQUENCE [LARGE SCALE GENOMIC DNA]</scope>
    <source>
        <strain evidence="9 10">JCM 30743</strain>
    </source>
</reference>
<keyword evidence="6 7" id="KW-0472">Membrane</keyword>
<dbReference type="InterPro" id="IPR051258">
    <property type="entry name" value="Diverse_Substrate_Transporter"/>
</dbReference>
<dbReference type="PANTHER" id="PTHR42920">
    <property type="entry name" value="OS03G0707200 PROTEIN-RELATED"/>
    <property type="match status" value="1"/>
</dbReference>
<feature type="transmembrane region" description="Helical" evidence="7">
    <location>
        <begin position="178"/>
        <end position="199"/>
    </location>
</feature>
<evidence type="ECO:0000256" key="5">
    <source>
        <dbReference type="ARBA" id="ARBA00022989"/>
    </source>
</evidence>
<protein>
    <submittedName>
        <fullName evidence="9">DMT family transporter</fullName>
    </submittedName>
</protein>
<dbReference type="AlphaFoldDB" id="A0A417YXV8"/>
<dbReference type="RefSeq" id="WP_118919943.1">
    <property type="nucleotide sequence ID" value="NZ_QWEG01000003.1"/>
</dbReference>
<dbReference type="EMBL" id="QWEG01000003">
    <property type="protein sequence ID" value="RHW42288.1"/>
    <property type="molecule type" value="Genomic_DNA"/>
</dbReference>
<proteinExistence type="inferred from homology"/>
<feature type="transmembrane region" description="Helical" evidence="7">
    <location>
        <begin position="272"/>
        <end position="290"/>
    </location>
</feature>
<accession>A0A417YXV8</accession>
<name>A0A417YXV8_9BACI</name>
<evidence type="ECO:0000256" key="6">
    <source>
        <dbReference type="ARBA" id="ARBA00023136"/>
    </source>
</evidence>
<feature type="transmembrane region" description="Helical" evidence="7">
    <location>
        <begin position="246"/>
        <end position="266"/>
    </location>
</feature>
<dbReference type="PANTHER" id="PTHR42920:SF5">
    <property type="entry name" value="EAMA DOMAIN-CONTAINING PROTEIN"/>
    <property type="match status" value="1"/>
</dbReference>
<evidence type="ECO:0000313" key="9">
    <source>
        <dbReference type="EMBL" id="RHW42288.1"/>
    </source>
</evidence>
<feature type="transmembrane region" description="Helical" evidence="7">
    <location>
        <begin position="153"/>
        <end position="171"/>
    </location>
</feature>
<feature type="domain" description="EamA" evidence="8">
    <location>
        <begin position="6"/>
        <end position="140"/>
    </location>
</feature>
<dbReference type="InterPro" id="IPR037185">
    <property type="entry name" value="EmrE-like"/>
</dbReference>
<feature type="transmembrane region" description="Helical" evidence="7">
    <location>
        <begin position="9"/>
        <end position="29"/>
    </location>
</feature>
<evidence type="ECO:0000256" key="4">
    <source>
        <dbReference type="ARBA" id="ARBA00022692"/>
    </source>
</evidence>
<evidence type="ECO:0000256" key="3">
    <source>
        <dbReference type="ARBA" id="ARBA00022475"/>
    </source>
</evidence>
<feature type="transmembrane region" description="Helical" evidence="7">
    <location>
        <begin position="35"/>
        <end position="56"/>
    </location>
</feature>
<dbReference type="OrthoDB" id="9804865at2"/>
<comment type="caution">
    <text evidence="9">The sequence shown here is derived from an EMBL/GenBank/DDBJ whole genome shotgun (WGS) entry which is preliminary data.</text>
</comment>